<sequence>MTELAAQLRLVFSRFPEIVLVLVFGSAASGKQRVDSDLDIAVAARLALTLEQRIALISALAESTGRSIDLIDLHGVTEPLLGQIVRHGKRVLGSDIAYGDLITRHVFEQADFMPYRTRILTERRLAWTEKSSIKS</sequence>
<organism evidence="2">
    <name type="scientific">mine drainage metagenome</name>
    <dbReference type="NCBI Taxonomy" id="410659"/>
    <lineage>
        <taxon>unclassified sequences</taxon>
        <taxon>metagenomes</taxon>
        <taxon>ecological metagenomes</taxon>
    </lineage>
</organism>
<dbReference type="InterPro" id="IPR052930">
    <property type="entry name" value="TA_antitoxin_MntA"/>
</dbReference>
<comment type="caution">
    <text evidence="2">The sequence shown here is derived from an EMBL/GenBank/DDBJ whole genome shotgun (WGS) entry which is preliminary data.</text>
</comment>
<dbReference type="AlphaFoldDB" id="E6QX91"/>
<reference evidence="2" key="1">
    <citation type="submission" date="2009-10" db="EMBL/GenBank/DDBJ databases">
        <title>Diversity of trophic interactions inside an arsenic-rich microbial ecosystem.</title>
        <authorList>
            <person name="Bertin P.N."/>
            <person name="Heinrich-Salmeron A."/>
            <person name="Pelletier E."/>
            <person name="Goulhen-Chollet F."/>
            <person name="Arsene-Ploetze F."/>
            <person name="Gallien S."/>
            <person name="Calteau A."/>
            <person name="Vallenet D."/>
            <person name="Casiot C."/>
            <person name="Chane-Woon-Ming B."/>
            <person name="Giloteaux L."/>
            <person name="Barakat M."/>
            <person name="Bonnefoy V."/>
            <person name="Bruneel O."/>
            <person name="Chandler M."/>
            <person name="Cleiss J."/>
            <person name="Duran R."/>
            <person name="Elbaz-Poulichet F."/>
            <person name="Fonknechten N."/>
            <person name="Lauga B."/>
            <person name="Mornico D."/>
            <person name="Ortet P."/>
            <person name="Schaeffer C."/>
            <person name="Siguier P."/>
            <person name="Alexander Thil Smith A."/>
            <person name="Van Dorsselaer A."/>
            <person name="Weissenbach J."/>
            <person name="Medigue C."/>
            <person name="Le Paslier D."/>
        </authorList>
    </citation>
    <scope>NUCLEOTIDE SEQUENCE</scope>
</reference>
<feature type="domain" description="Polymerase beta nucleotidyltransferase" evidence="1">
    <location>
        <begin position="8"/>
        <end position="95"/>
    </location>
</feature>
<dbReference type="NCBIfam" id="NF047752">
    <property type="entry name" value="MntA_antitoxin"/>
    <property type="match status" value="1"/>
</dbReference>
<evidence type="ECO:0000313" key="2">
    <source>
        <dbReference type="EMBL" id="CBI11865.1"/>
    </source>
</evidence>
<dbReference type="PANTHER" id="PTHR43852">
    <property type="entry name" value="NUCLEOTIDYLTRANSFERASE"/>
    <property type="match status" value="1"/>
</dbReference>
<gene>
    <name evidence="2" type="ORF">CARN7_2713</name>
</gene>
<accession>E6QX91</accession>
<evidence type="ECO:0000259" key="1">
    <source>
        <dbReference type="Pfam" id="PF18765"/>
    </source>
</evidence>
<protein>
    <recommendedName>
        <fullName evidence="1">Polymerase beta nucleotidyltransferase domain-containing protein</fullName>
    </recommendedName>
</protein>
<proteinExistence type="predicted"/>
<dbReference type="Pfam" id="PF18765">
    <property type="entry name" value="Polbeta"/>
    <property type="match status" value="1"/>
</dbReference>
<dbReference type="InterPro" id="IPR043519">
    <property type="entry name" value="NT_sf"/>
</dbReference>
<dbReference type="EMBL" id="CABR01000172">
    <property type="protein sequence ID" value="CBI11865.1"/>
    <property type="molecule type" value="Genomic_DNA"/>
</dbReference>
<dbReference type="SUPFAM" id="SSF81301">
    <property type="entry name" value="Nucleotidyltransferase"/>
    <property type="match status" value="1"/>
</dbReference>
<dbReference type="PANTHER" id="PTHR43852:SF2">
    <property type="entry name" value="PROTEIN ADENYLYLTRANSFERASE MNTA"/>
    <property type="match status" value="1"/>
</dbReference>
<dbReference type="Gene3D" id="3.30.460.10">
    <property type="entry name" value="Beta Polymerase, domain 2"/>
    <property type="match status" value="1"/>
</dbReference>
<dbReference type="CDD" id="cd05403">
    <property type="entry name" value="NT_KNTase_like"/>
    <property type="match status" value="1"/>
</dbReference>
<name>E6QX91_9ZZZZ</name>
<dbReference type="InterPro" id="IPR041633">
    <property type="entry name" value="Polbeta"/>
</dbReference>